<organism evidence="2 3">
    <name type="scientific">Streptomyces boetiae</name>
    <dbReference type="NCBI Taxonomy" id="3075541"/>
    <lineage>
        <taxon>Bacteria</taxon>
        <taxon>Bacillati</taxon>
        <taxon>Actinomycetota</taxon>
        <taxon>Actinomycetes</taxon>
        <taxon>Kitasatosporales</taxon>
        <taxon>Streptomycetaceae</taxon>
        <taxon>Streptomyces</taxon>
    </lineage>
</organism>
<proteinExistence type="predicted"/>
<protein>
    <recommendedName>
        <fullName evidence="4">Histidine kinase</fullName>
    </recommendedName>
</protein>
<feature type="non-terminal residue" evidence="2">
    <location>
        <position position="1"/>
    </location>
</feature>
<evidence type="ECO:0000256" key="1">
    <source>
        <dbReference type="SAM" id="MobiDB-lite"/>
    </source>
</evidence>
<accession>A0ABU2LEA7</accession>
<keyword evidence="3" id="KW-1185">Reference proteome</keyword>
<evidence type="ECO:0008006" key="4">
    <source>
        <dbReference type="Google" id="ProtNLM"/>
    </source>
</evidence>
<sequence length="88" mass="8669">ASPSHRAAGAPGAVGGGGAGGEHAGPQPARGTPAPEDPAGPGGHPDAEAGPDLDADQVRARMASLQRGWRLGRQQTDPGRNDTPPARP</sequence>
<evidence type="ECO:0000313" key="2">
    <source>
        <dbReference type="EMBL" id="MDT0309906.1"/>
    </source>
</evidence>
<feature type="region of interest" description="Disordered" evidence="1">
    <location>
        <begin position="1"/>
        <end position="88"/>
    </location>
</feature>
<dbReference type="Proteomes" id="UP001183388">
    <property type="component" value="Unassembled WGS sequence"/>
</dbReference>
<dbReference type="RefSeq" id="WP_311632874.1">
    <property type="nucleotide sequence ID" value="NZ_JAVREN010000049.1"/>
</dbReference>
<comment type="caution">
    <text evidence="2">The sequence shown here is derived from an EMBL/GenBank/DDBJ whole genome shotgun (WGS) entry which is preliminary data.</text>
</comment>
<feature type="compositionally biased region" description="Gly residues" evidence="1">
    <location>
        <begin position="12"/>
        <end position="23"/>
    </location>
</feature>
<name>A0ABU2LEA7_9ACTN</name>
<dbReference type="EMBL" id="JAVREN010000049">
    <property type="protein sequence ID" value="MDT0309906.1"/>
    <property type="molecule type" value="Genomic_DNA"/>
</dbReference>
<reference evidence="3" key="1">
    <citation type="submission" date="2023-07" db="EMBL/GenBank/DDBJ databases">
        <title>30 novel species of actinomycetes from the DSMZ collection.</title>
        <authorList>
            <person name="Nouioui I."/>
        </authorList>
    </citation>
    <scope>NUCLEOTIDE SEQUENCE [LARGE SCALE GENOMIC DNA]</scope>
    <source>
        <strain evidence="3">DSM 44917</strain>
    </source>
</reference>
<evidence type="ECO:0000313" key="3">
    <source>
        <dbReference type="Proteomes" id="UP001183388"/>
    </source>
</evidence>
<gene>
    <name evidence="2" type="ORF">RM780_23550</name>
</gene>